<dbReference type="AlphaFoldDB" id="A0A314YJ50"/>
<protein>
    <submittedName>
        <fullName evidence="1">Bromodomain-containing protein 3-like</fullName>
    </submittedName>
</protein>
<comment type="caution">
    <text evidence="1">The sequence shown here is derived from an EMBL/GenBank/DDBJ whole genome shotgun (WGS) entry which is preliminary data.</text>
</comment>
<dbReference type="EMBL" id="PJQY01001239">
    <property type="protein sequence ID" value="PQQ04414.1"/>
    <property type="molecule type" value="Genomic_DNA"/>
</dbReference>
<name>A0A314YJ50_PRUYE</name>
<accession>A0A314YJ50</accession>
<dbReference type="Proteomes" id="UP000250321">
    <property type="component" value="Unassembled WGS sequence"/>
</dbReference>
<dbReference type="STRING" id="2094558.A0A314YJ50"/>
<reference evidence="1 2" key="1">
    <citation type="submission" date="2018-02" db="EMBL/GenBank/DDBJ databases">
        <title>Draft genome of wild Prunus yedoensis var. nudiflora.</title>
        <authorList>
            <person name="Baek S."/>
            <person name="Kim J.-H."/>
            <person name="Choi K."/>
            <person name="Kim G.-B."/>
            <person name="Cho A."/>
            <person name="Jang H."/>
            <person name="Shin C.-H."/>
            <person name="Yu H.-J."/>
            <person name="Mun J.-H."/>
        </authorList>
    </citation>
    <scope>NUCLEOTIDE SEQUENCE [LARGE SCALE GENOMIC DNA]</scope>
    <source>
        <strain evidence="2">cv. Jeju island</strain>
        <tissue evidence="1">Leaf</tissue>
    </source>
</reference>
<sequence>MHAYRLKRFQIFPLGSRNRAVAKHLSGVFETQWKETEEKISNIACPPPTPLPKRRPNGKSSSACRVLMQSQGVIGVSDSHSVQSTKDDDLGTLVHHSMYQATDNLSPCKASRIQSLKMRFSGTIRKTNKILKVLPDSPPRRKLMHRMEQRELARQSNLRTL</sequence>
<organism evidence="1 2">
    <name type="scientific">Prunus yedoensis var. nudiflora</name>
    <dbReference type="NCBI Taxonomy" id="2094558"/>
    <lineage>
        <taxon>Eukaryota</taxon>
        <taxon>Viridiplantae</taxon>
        <taxon>Streptophyta</taxon>
        <taxon>Embryophyta</taxon>
        <taxon>Tracheophyta</taxon>
        <taxon>Spermatophyta</taxon>
        <taxon>Magnoliopsida</taxon>
        <taxon>eudicotyledons</taxon>
        <taxon>Gunneridae</taxon>
        <taxon>Pentapetalae</taxon>
        <taxon>rosids</taxon>
        <taxon>fabids</taxon>
        <taxon>Rosales</taxon>
        <taxon>Rosaceae</taxon>
        <taxon>Amygdaloideae</taxon>
        <taxon>Amygdaleae</taxon>
        <taxon>Prunus</taxon>
    </lineage>
</organism>
<dbReference type="OrthoDB" id="21449at2759"/>
<keyword evidence="2" id="KW-1185">Reference proteome</keyword>
<evidence type="ECO:0000313" key="1">
    <source>
        <dbReference type="EMBL" id="PQQ04414.1"/>
    </source>
</evidence>
<proteinExistence type="predicted"/>
<evidence type="ECO:0000313" key="2">
    <source>
        <dbReference type="Proteomes" id="UP000250321"/>
    </source>
</evidence>
<gene>
    <name evidence="1" type="ORF">Pyn_16859</name>
</gene>